<dbReference type="GO" id="GO:0005886">
    <property type="term" value="C:plasma membrane"/>
    <property type="evidence" value="ECO:0007669"/>
    <property type="project" value="TreeGrafter"/>
</dbReference>
<evidence type="ECO:0000313" key="18">
    <source>
        <dbReference type="EMBL" id="KAG7174390.1"/>
    </source>
</evidence>
<evidence type="ECO:0000259" key="16">
    <source>
        <dbReference type="Pfam" id="PF01794"/>
    </source>
</evidence>
<evidence type="ECO:0000259" key="17">
    <source>
        <dbReference type="Pfam" id="PF03807"/>
    </source>
</evidence>
<keyword evidence="5" id="KW-0813">Transport</keyword>
<dbReference type="PANTHER" id="PTHR14239">
    <property type="entry name" value="DUDULIN-RELATED"/>
    <property type="match status" value="1"/>
</dbReference>
<feature type="domain" description="Pyrroline-5-carboxylate reductase catalytic N-terminal" evidence="17">
    <location>
        <begin position="103"/>
        <end position="134"/>
    </location>
</feature>
<evidence type="ECO:0000256" key="15">
    <source>
        <dbReference type="SAM" id="Phobius"/>
    </source>
</evidence>
<evidence type="ECO:0000256" key="6">
    <source>
        <dbReference type="ARBA" id="ARBA00022692"/>
    </source>
</evidence>
<keyword evidence="5" id="KW-0410">Iron transport</keyword>
<name>A0A8J5TH06_HOMAM</name>
<feature type="transmembrane region" description="Helical" evidence="15">
    <location>
        <begin position="382"/>
        <end position="400"/>
    </location>
</feature>
<keyword evidence="10" id="KW-0186">Copper</keyword>
<evidence type="ECO:0000256" key="3">
    <source>
        <dbReference type="ARBA" id="ARBA00004337"/>
    </source>
</evidence>
<feature type="region of interest" description="Disordered" evidence="14">
    <location>
        <begin position="1"/>
        <end position="31"/>
    </location>
</feature>
<evidence type="ECO:0000256" key="8">
    <source>
        <dbReference type="ARBA" id="ARBA00022989"/>
    </source>
</evidence>
<dbReference type="InterPro" id="IPR036291">
    <property type="entry name" value="NAD(P)-bd_dom_sf"/>
</dbReference>
<evidence type="ECO:0000256" key="10">
    <source>
        <dbReference type="ARBA" id="ARBA00023008"/>
    </source>
</evidence>
<feature type="domain" description="Ferric oxidoreductase" evidence="16">
    <location>
        <begin position="361"/>
        <end position="488"/>
    </location>
</feature>
<evidence type="ECO:0000256" key="13">
    <source>
        <dbReference type="ARBA" id="ARBA00049387"/>
    </source>
</evidence>
<keyword evidence="5" id="KW-0406">Ion transport</keyword>
<comment type="catalytic activity">
    <reaction evidence="12">
        <text>2 Cu(+) + NADP(+) + H(+) = 2 Cu(2+) + NADPH</text>
        <dbReference type="Rhea" id="RHEA:71771"/>
        <dbReference type="ChEBI" id="CHEBI:15378"/>
        <dbReference type="ChEBI" id="CHEBI:29036"/>
        <dbReference type="ChEBI" id="CHEBI:49552"/>
        <dbReference type="ChEBI" id="CHEBI:57783"/>
        <dbReference type="ChEBI" id="CHEBI:58349"/>
    </reaction>
    <physiologicalReaction direction="right-to-left" evidence="12">
        <dbReference type="Rhea" id="RHEA:71773"/>
    </physiologicalReaction>
</comment>
<dbReference type="EMBL" id="JAHLQT010007678">
    <property type="protein sequence ID" value="KAG7174390.1"/>
    <property type="molecule type" value="Genomic_DNA"/>
</dbReference>
<feature type="transmembrane region" description="Helical" evidence="15">
    <location>
        <begin position="442"/>
        <end position="469"/>
    </location>
</feature>
<comment type="similarity">
    <text evidence="4">Belongs to the STEAP family.</text>
</comment>
<accession>A0A8J5TH06</accession>
<evidence type="ECO:0000256" key="2">
    <source>
        <dbReference type="ARBA" id="ARBA00001974"/>
    </source>
</evidence>
<feature type="transmembrane region" description="Helical" evidence="15">
    <location>
        <begin position="342"/>
        <end position="362"/>
    </location>
</feature>
<dbReference type="InterPro" id="IPR051267">
    <property type="entry name" value="STEAP_metalloreductase"/>
</dbReference>
<comment type="caution">
    <text evidence="18">The sequence shown here is derived from an EMBL/GenBank/DDBJ whole genome shotgun (WGS) entry which is preliminary data.</text>
</comment>
<evidence type="ECO:0000256" key="9">
    <source>
        <dbReference type="ARBA" id="ARBA00023002"/>
    </source>
</evidence>
<dbReference type="GO" id="GO:0008823">
    <property type="term" value="F:cupric reductase (NADH) activity"/>
    <property type="evidence" value="ECO:0007669"/>
    <property type="project" value="TreeGrafter"/>
</dbReference>
<keyword evidence="19" id="KW-1185">Reference proteome</keyword>
<protein>
    <submittedName>
        <fullName evidence="18">Metalloreductase STEAP2-like</fullName>
    </submittedName>
</protein>
<keyword evidence="8 15" id="KW-1133">Transmembrane helix</keyword>
<reference evidence="18" key="1">
    <citation type="journal article" date="2021" name="Sci. Adv.">
        <title>The American lobster genome reveals insights on longevity, neural, and immune adaptations.</title>
        <authorList>
            <person name="Polinski J.M."/>
            <person name="Zimin A.V."/>
            <person name="Clark K.F."/>
            <person name="Kohn A.B."/>
            <person name="Sadowski N."/>
            <person name="Timp W."/>
            <person name="Ptitsyn A."/>
            <person name="Khanna P."/>
            <person name="Romanova D.Y."/>
            <person name="Williams P."/>
            <person name="Greenwood S.J."/>
            <person name="Moroz L.L."/>
            <person name="Walt D.R."/>
            <person name="Bodnar A.G."/>
        </authorList>
    </citation>
    <scope>NUCLEOTIDE SEQUENCE</scope>
    <source>
        <strain evidence="18">GMGI-L3</strain>
    </source>
</reference>
<evidence type="ECO:0000313" key="19">
    <source>
        <dbReference type="Proteomes" id="UP000747542"/>
    </source>
</evidence>
<keyword evidence="6 15" id="KW-0812">Transmembrane</keyword>
<keyword evidence="5" id="KW-0408">Iron</keyword>
<gene>
    <name evidence="18" type="primary">Steap2-L</name>
    <name evidence="18" type="ORF">Hamer_G003330</name>
</gene>
<keyword evidence="11 15" id="KW-0472">Membrane</keyword>
<dbReference type="AlphaFoldDB" id="A0A8J5TH06"/>
<evidence type="ECO:0000256" key="4">
    <source>
        <dbReference type="ARBA" id="ARBA00007729"/>
    </source>
</evidence>
<comment type="cofactor">
    <cofactor evidence="2">
        <name>FAD</name>
        <dbReference type="ChEBI" id="CHEBI:57692"/>
    </cofactor>
</comment>
<comment type="subcellular location">
    <subcellularLocation>
        <location evidence="3">Endosome membrane</location>
        <topology evidence="3">Multi-pass membrane protein</topology>
    </subcellularLocation>
</comment>
<evidence type="ECO:0000256" key="5">
    <source>
        <dbReference type="ARBA" id="ARBA00022496"/>
    </source>
</evidence>
<proteinExistence type="inferred from homology"/>
<dbReference type="GO" id="GO:0052851">
    <property type="term" value="F:ferric-chelate reductase (NADPH) activity"/>
    <property type="evidence" value="ECO:0007669"/>
    <property type="project" value="TreeGrafter"/>
</dbReference>
<evidence type="ECO:0000256" key="14">
    <source>
        <dbReference type="SAM" id="MobiDB-lite"/>
    </source>
</evidence>
<organism evidence="18 19">
    <name type="scientific">Homarus americanus</name>
    <name type="common">American lobster</name>
    <dbReference type="NCBI Taxonomy" id="6706"/>
    <lineage>
        <taxon>Eukaryota</taxon>
        <taxon>Metazoa</taxon>
        <taxon>Ecdysozoa</taxon>
        <taxon>Arthropoda</taxon>
        <taxon>Crustacea</taxon>
        <taxon>Multicrustacea</taxon>
        <taxon>Malacostraca</taxon>
        <taxon>Eumalacostraca</taxon>
        <taxon>Eucarida</taxon>
        <taxon>Decapoda</taxon>
        <taxon>Pleocyemata</taxon>
        <taxon>Astacidea</taxon>
        <taxon>Nephropoidea</taxon>
        <taxon>Nephropidae</taxon>
        <taxon>Homarus</taxon>
    </lineage>
</organism>
<evidence type="ECO:0000256" key="11">
    <source>
        <dbReference type="ARBA" id="ARBA00023136"/>
    </source>
</evidence>
<dbReference type="GO" id="GO:0015677">
    <property type="term" value="P:copper ion import"/>
    <property type="evidence" value="ECO:0007669"/>
    <property type="project" value="TreeGrafter"/>
</dbReference>
<dbReference type="Pfam" id="PF03807">
    <property type="entry name" value="F420_oxidored"/>
    <property type="match status" value="1"/>
</dbReference>
<evidence type="ECO:0000256" key="12">
    <source>
        <dbReference type="ARBA" id="ARBA00048958"/>
    </source>
</evidence>
<dbReference type="GO" id="GO:0006826">
    <property type="term" value="P:iron ion transport"/>
    <property type="evidence" value="ECO:0007669"/>
    <property type="project" value="UniProtKB-KW"/>
</dbReference>
<evidence type="ECO:0000256" key="1">
    <source>
        <dbReference type="ARBA" id="ARBA00001970"/>
    </source>
</evidence>
<dbReference type="Gene3D" id="3.40.50.720">
    <property type="entry name" value="NAD(P)-binding Rossmann-like Domain"/>
    <property type="match status" value="2"/>
</dbReference>
<dbReference type="SUPFAM" id="SSF51735">
    <property type="entry name" value="NAD(P)-binding Rossmann-fold domains"/>
    <property type="match status" value="1"/>
</dbReference>
<dbReference type="GO" id="GO:0010008">
    <property type="term" value="C:endosome membrane"/>
    <property type="evidence" value="ECO:0007669"/>
    <property type="project" value="UniProtKB-SubCell"/>
</dbReference>
<keyword evidence="7" id="KW-0967">Endosome</keyword>
<dbReference type="Proteomes" id="UP000747542">
    <property type="component" value="Unassembled WGS sequence"/>
</dbReference>
<keyword evidence="9" id="KW-0560">Oxidoreductase</keyword>
<dbReference type="InterPro" id="IPR013130">
    <property type="entry name" value="Fe3_Rdtase_TM_dom"/>
</dbReference>
<dbReference type="PANTHER" id="PTHR14239:SF0">
    <property type="entry name" value="F420-DEPENDENT NADP REDUCTASE"/>
    <property type="match status" value="1"/>
</dbReference>
<dbReference type="Pfam" id="PF01794">
    <property type="entry name" value="Ferric_reduct"/>
    <property type="match status" value="1"/>
</dbReference>
<comment type="catalytic activity">
    <reaction evidence="13">
        <text>2 Fe(2+) + NADP(+) + H(+) = 2 Fe(3+) + NADPH</text>
        <dbReference type="Rhea" id="RHEA:71767"/>
        <dbReference type="ChEBI" id="CHEBI:15378"/>
        <dbReference type="ChEBI" id="CHEBI:29033"/>
        <dbReference type="ChEBI" id="CHEBI:29034"/>
        <dbReference type="ChEBI" id="CHEBI:57783"/>
        <dbReference type="ChEBI" id="CHEBI:58349"/>
    </reaction>
    <physiologicalReaction direction="right-to-left" evidence="13">
        <dbReference type="Rhea" id="RHEA:71769"/>
    </physiologicalReaction>
</comment>
<evidence type="ECO:0000256" key="7">
    <source>
        <dbReference type="ARBA" id="ARBA00022753"/>
    </source>
</evidence>
<comment type="cofactor">
    <cofactor evidence="1">
        <name>heme b</name>
        <dbReference type="ChEBI" id="CHEBI:60344"/>
    </cofactor>
</comment>
<sequence>MYNDSEKGVKRKYGSRFGQNESLNSKRESTLSLDDLSLGESEISLPSFSTNSTLPVHEADFNAHNLSAGFGVQPKSKEILGQNVTKGFPYDELKAEEEKERVIGVIGSGDYGRAIAGKIAQAGYTVLIGSRDPTNPQIHVTSFLSPHQRHIPLPSVIPLPHTSVTFLSLTPASHSSPHQRHIPLPHTSATFLSLTLEDLVRKKAGTRLVTQDEAARANTVVVAVGHDHYQRLPLSLLRHKVVIDVANSTSPQPLSLPSYAEKLQSLLPDAFVVKAFNVLSAYALENNVQQAAKQVPVASDWKDARGRVLEMVKHMGYCGVDLGPLREARYIEAIPLQLIPAWRTPLILVTALWLLHYLVLLFKRFPGWLDNWLKMRKQLGLLMLWLSVVHTCLGLAIWSGDYDALVWEPATVISVDVKVNSTSFVTREITIHNSKMSLQGELFLTMGTLSMCITCILGVSSLPSVSATLTWREFTFIQSKLGWVALLTATVHDGLIGWGFSHSDYTVCSLPSGAQTIERGSHNTYKFNPTSSKPESCASSQVYCCLFYHLKTTPPDQQPRASQYN</sequence>
<dbReference type="InterPro" id="IPR028939">
    <property type="entry name" value="P5C_Rdtase_cat_N"/>
</dbReference>